<dbReference type="RefSeq" id="WP_343919328.1">
    <property type="nucleotide sequence ID" value="NZ_BAAAJT010000002.1"/>
</dbReference>
<organism evidence="3 4">
    <name type="scientific">Nocardioides aestuarii</name>
    <dbReference type="NCBI Taxonomy" id="252231"/>
    <lineage>
        <taxon>Bacteria</taxon>
        <taxon>Bacillati</taxon>
        <taxon>Actinomycetota</taxon>
        <taxon>Actinomycetes</taxon>
        <taxon>Propionibacteriales</taxon>
        <taxon>Nocardioidaceae</taxon>
        <taxon>Nocardioides</taxon>
    </lineage>
</organism>
<proteinExistence type="predicted"/>
<reference evidence="4" key="1">
    <citation type="journal article" date="2019" name="Int. J. Syst. Evol. Microbiol.">
        <title>The Global Catalogue of Microorganisms (GCM) 10K type strain sequencing project: providing services to taxonomists for standard genome sequencing and annotation.</title>
        <authorList>
            <consortium name="The Broad Institute Genomics Platform"/>
            <consortium name="The Broad Institute Genome Sequencing Center for Infectious Disease"/>
            <person name="Wu L."/>
            <person name="Ma J."/>
        </authorList>
    </citation>
    <scope>NUCLEOTIDE SEQUENCE [LARGE SCALE GENOMIC DNA]</scope>
    <source>
        <strain evidence="4">CGMCC 1.12477</strain>
    </source>
</reference>
<evidence type="ECO:0000313" key="4">
    <source>
        <dbReference type="Proteomes" id="UP001597351"/>
    </source>
</evidence>
<evidence type="ECO:0000256" key="1">
    <source>
        <dbReference type="SAM" id="MobiDB-lite"/>
    </source>
</evidence>
<comment type="caution">
    <text evidence="3">The sequence shown here is derived from an EMBL/GenBank/DDBJ whole genome shotgun (WGS) entry which is preliminary data.</text>
</comment>
<name>A0ABW4TMD6_9ACTN</name>
<dbReference type="Pfam" id="PF09992">
    <property type="entry name" value="NAGPA"/>
    <property type="match status" value="1"/>
</dbReference>
<keyword evidence="4" id="KW-1185">Reference proteome</keyword>
<gene>
    <name evidence="3" type="ORF">ACFSDE_13705</name>
</gene>
<protein>
    <submittedName>
        <fullName evidence="3">Phosphodiester glycosidase family protein</fullName>
    </submittedName>
</protein>
<dbReference type="PANTHER" id="PTHR40446:SF2">
    <property type="entry name" value="N-ACETYLGLUCOSAMINE-1-PHOSPHODIESTER ALPHA-N-ACETYLGLUCOSAMINIDASE"/>
    <property type="match status" value="1"/>
</dbReference>
<dbReference type="GO" id="GO:0016798">
    <property type="term" value="F:hydrolase activity, acting on glycosyl bonds"/>
    <property type="evidence" value="ECO:0007669"/>
    <property type="project" value="UniProtKB-KW"/>
</dbReference>
<dbReference type="PANTHER" id="PTHR40446">
    <property type="entry name" value="N-ACETYLGLUCOSAMINE-1-PHOSPHODIESTER ALPHA-N-ACETYLGLUCOSAMINIDASE"/>
    <property type="match status" value="1"/>
</dbReference>
<feature type="region of interest" description="Disordered" evidence="1">
    <location>
        <begin position="28"/>
        <end position="49"/>
    </location>
</feature>
<keyword evidence="3" id="KW-0378">Hydrolase</keyword>
<evidence type="ECO:0000313" key="3">
    <source>
        <dbReference type="EMBL" id="MFD1947850.1"/>
    </source>
</evidence>
<dbReference type="EMBL" id="JBHUGD010000003">
    <property type="protein sequence ID" value="MFD1947850.1"/>
    <property type="molecule type" value="Genomic_DNA"/>
</dbReference>
<sequence>MRLRVGLVAAALVATAFVVDVWPDAPRSGPEERAALTAAEADQPRQTSDGLAGEIADAIPPSMRATAPRIDNRRSWRMAPGVQFRRWDQTDSRGQVRAYLVSVDWDAPGVSLDYGSPGRHVPDRGTVSRILGREGEEAVAGTNGGFFDIYDTGAPLGIGEDRQRGFLHGGRYTWRNAFWIDGDGAPQIGRPPLNASIAEYPQMEITNANSPRAREGGIGLWNPKWGDTSGYSITDGQQRGVRMVVVEGGRVVANTTDLSRGRAIRGQVLVGRGAGADQLAQLRVGARATIHAGLAGDPAFAIGGESVLLSRGRVRVHDDRVLHPRTAIGIDRDRGRVLLLVADGRQRHSRGLTMVELARTMKRLGADVALNLDGGGSSEMVGRDQQGRRRLLNQPSDGQQREVADGVVVRFAAGRSRG</sequence>
<dbReference type="Proteomes" id="UP001597351">
    <property type="component" value="Unassembled WGS sequence"/>
</dbReference>
<dbReference type="InterPro" id="IPR018711">
    <property type="entry name" value="NAGPA"/>
</dbReference>
<evidence type="ECO:0000259" key="2">
    <source>
        <dbReference type="Pfam" id="PF09992"/>
    </source>
</evidence>
<feature type="domain" description="Phosphodiester glycosidase" evidence="2">
    <location>
        <begin position="244"/>
        <end position="409"/>
    </location>
</feature>
<keyword evidence="3" id="KW-0326">Glycosidase</keyword>
<accession>A0ABW4TMD6</accession>